<dbReference type="EMBL" id="BAAAZH010000020">
    <property type="protein sequence ID" value="GAA4122211.1"/>
    <property type="molecule type" value="Genomic_DNA"/>
</dbReference>
<keyword evidence="1" id="KW-1133">Transmembrane helix</keyword>
<evidence type="ECO:0000313" key="3">
    <source>
        <dbReference type="Proteomes" id="UP001501495"/>
    </source>
</evidence>
<keyword evidence="1" id="KW-0812">Transmembrane</keyword>
<dbReference type="PANTHER" id="PTHR38441">
    <property type="entry name" value="INTEGRAL MEMBRANE PROTEIN-RELATED"/>
    <property type="match status" value="1"/>
</dbReference>
<dbReference type="InterPro" id="IPR007436">
    <property type="entry name" value="DUF485"/>
</dbReference>
<gene>
    <name evidence="2" type="ORF">GCM10022215_27850</name>
</gene>
<dbReference type="Proteomes" id="UP001501495">
    <property type="component" value="Unassembled WGS sequence"/>
</dbReference>
<keyword evidence="1" id="KW-0472">Membrane</keyword>
<evidence type="ECO:0000256" key="1">
    <source>
        <dbReference type="SAM" id="Phobius"/>
    </source>
</evidence>
<dbReference type="RefSeq" id="WP_344734052.1">
    <property type="nucleotide sequence ID" value="NZ_BAAAZH010000020.1"/>
</dbReference>
<keyword evidence="3" id="KW-1185">Reference proteome</keyword>
<feature type="transmembrane region" description="Helical" evidence="1">
    <location>
        <begin position="66"/>
        <end position="91"/>
    </location>
</feature>
<accession>A0ABP7XMM4</accession>
<evidence type="ECO:0000313" key="2">
    <source>
        <dbReference type="EMBL" id="GAA4122211.1"/>
    </source>
</evidence>
<organism evidence="2 3">
    <name type="scientific">Nocardioides fonticola</name>
    <dbReference type="NCBI Taxonomy" id="450363"/>
    <lineage>
        <taxon>Bacteria</taxon>
        <taxon>Bacillati</taxon>
        <taxon>Actinomycetota</taxon>
        <taxon>Actinomycetes</taxon>
        <taxon>Propionibacteriales</taxon>
        <taxon>Nocardioidaceae</taxon>
        <taxon>Nocardioides</taxon>
    </lineage>
</organism>
<proteinExistence type="predicted"/>
<comment type="caution">
    <text evidence="2">The sequence shown here is derived from an EMBL/GenBank/DDBJ whole genome shotgun (WGS) entry which is preliminary data.</text>
</comment>
<reference evidence="3" key="1">
    <citation type="journal article" date="2019" name="Int. J. Syst. Evol. Microbiol.">
        <title>The Global Catalogue of Microorganisms (GCM) 10K type strain sequencing project: providing services to taxonomists for standard genome sequencing and annotation.</title>
        <authorList>
            <consortium name="The Broad Institute Genomics Platform"/>
            <consortium name="The Broad Institute Genome Sequencing Center for Infectious Disease"/>
            <person name="Wu L."/>
            <person name="Ma J."/>
        </authorList>
    </citation>
    <scope>NUCLEOTIDE SEQUENCE [LARGE SCALE GENOMIC DNA]</scope>
    <source>
        <strain evidence="3">JCM 16703</strain>
    </source>
</reference>
<protein>
    <submittedName>
        <fullName evidence="2">DUF485 domain-containing protein</fullName>
    </submittedName>
</protein>
<sequence>MTPPTGTRAADTGRDVYDDLHDSPEFAELKRRYRSFVLPATVGFLSWYLLYVVLSNWGGTFMTHRVLGNINVALLFGLLQFVTTFVIAWLYSRYSTARLDPLARELDAQFTARGGQAGGH</sequence>
<dbReference type="PANTHER" id="PTHR38441:SF1">
    <property type="entry name" value="MEMBRANE PROTEIN"/>
    <property type="match status" value="1"/>
</dbReference>
<feature type="transmembrane region" description="Helical" evidence="1">
    <location>
        <begin position="36"/>
        <end position="54"/>
    </location>
</feature>
<name>A0ABP7XMM4_9ACTN</name>
<dbReference type="Pfam" id="PF04341">
    <property type="entry name" value="DUF485"/>
    <property type="match status" value="1"/>
</dbReference>